<protein>
    <submittedName>
        <fullName evidence="1">Uncharacterized protein</fullName>
    </submittedName>
</protein>
<organism evidence="1 2">
    <name type="scientific">Exophiala xenobiotica</name>
    <dbReference type="NCBI Taxonomy" id="348802"/>
    <lineage>
        <taxon>Eukaryota</taxon>
        <taxon>Fungi</taxon>
        <taxon>Dikarya</taxon>
        <taxon>Ascomycota</taxon>
        <taxon>Pezizomycotina</taxon>
        <taxon>Eurotiomycetes</taxon>
        <taxon>Chaetothyriomycetidae</taxon>
        <taxon>Chaetothyriales</taxon>
        <taxon>Herpotrichiellaceae</taxon>
        <taxon>Exophiala</taxon>
    </lineage>
</organism>
<keyword evidence="2" id="KW-1185">Reference proteome</keyword>
<dbReference type="OrthoDB" id="4413570at2759"/>
<evidence type="ECO:0000313" key="1">
    <source>
        <dbReference type="EMBL" id="KIW55745.1"/>
    </source>
</evidence>
<accession>A0A0D2ELZ7</accession>
<dbReference type="RefSeq" id="XP_013316329.1">
    <property type="nucleotide sequence ID" value="XM_013460875.1"/>
</dbReference>
<dbReference type="SUPFAM" id="SSF52047">
    <property type="entry name" value="RNI-like"/>
    <property type="match status" value="1"/>
</dbReference>
<dbReference type="HOGENOM" id="CLU_037220_0_0_1"/>
<reference evidence="1 2" key="1">
    <citation type="submission" date="2015-01" db="EMBL/GenBank/DDBJ databases">
        <title>The Genome Sequence of Exophiala xenobiotica CBS118157.</title>
        <authorList>
            <consortium name="The Broad Institute Genomics Platform"/>
            <person name="Cuomo C."/>
            <person name="de Hoog S."/>
            <person name="Gorbushina A."/>
            <person name="Stielow B."/>
            <person name="Teixiera M."/>
            <person name="Abouelleil A."/>
            <person name="Chapman S.B."/>
            <person name="Priest M."/>
            <person name="Young S.K."/>
            <person name="Wortman J."/>
            <person name="Nusbaum C."/>
            <person name="Birren B."/>
        </authorList>
    </citation>
    <scope>NUCLEOTIDE SEQUENCE [LARGE SCALE GENOMIC DNA]</scope>
    <source>
        <strain evidence="1 2">CBS 118157</strain>
    </source>
</reference>
<dbReference type="AlphaFoldDB" id="A0A0D2ELZ7"/>
<dbReference type="Gene3D" id="3.80.10.10">
    <property type="entry name" value="Ribonuclease Inhibitor"/>
    <property type="match status" value="1"/>
</dbReference>
<gene>
    <name evidence="1" type="ORF">PV05_04474</name>
</gene>
<evidence type="ECO:0000313" key="2">
    <source>
        <dbReference type="Proteomes" id="UP000054342"/>
    </source>
</evidence>
<proteinExistence type="predicted"/>
<dbReference type="EMBL" id="KN847319">
    <property type="protein sequence ID" value="KIW55745.1"/>
    <property type="molecule type" value="Genomic_DNA"/>
</dbReference>
<sequence length="443" mass="49997">MQRRTHFHGKETNATNTAPQLLKLPLEIRRHIYLLMLNFSSHDHSSLMCVCNQICTEARESFFHRPLVCRSPNDLVTFVESRQRKTLDSITSLQLRLEEVEADVMQPYLTKIVMGTPMPADQHPYLVEIDRITRALAKLPSVTRLAVLRPSDANKTIPASIVVTGVLKWAAQHYTKLQHLRVEIESCRLDSLSGFRELRSLRMPGCSESGSVRIADVLSKLGYLEELDICGPSPGLQLRQKHAAYQSKIVQSATHRLFEQVKPLKRLRLSEVIDSNGKASALLTPKTVKALYEIHKDSLRVLHISANDPPSEAFVAYISAFLIAAPDLQELRIAWPKMEVSFLDCLPNSVRQLEMATASHEKAQAIVDRLAAMKYRLQRLQKLKFSIINQPAEIQASGDKQDAISFSLPIQTLASPLNSPWPIIWDVWQPLLPDCIRPDSTLV</sequence>
<dbReference type="Proteomes" id="UP000054342">
    <property type="component" value="Unassembled WGS sequence"/>
</dbReference>
<dbReference type="GeneID" id="25326382"/>
<name>A0A0D2ELZ7_9EURO</name>
<dbReference type="InterPro" id="IPR032675">
    <property type="entry name" value="LRR_dom_sf"/>
</dbReference>